<feature type="domain" description="Zinc knuckle CX2CX4HX4C" evidence="2">
    <location>
        <begin position="190"/>
        <end position="234"/>
    </location>
</feature>
<protein>
    <recommendedName>
        <fullName evidence="2">Zinc knuckle CX2CX4HX4C domain-containing protein</fullName>
    </recommendedName>
</protein>
<dbReference type="InterPro" id="IPR040256">
    <property type="entry name" value="At4g02000-like"/>
</dbReference>
<reference evidence="3" key="1">
    <citation type="submission" date="2023-07" db="EMBL/GenBank/DDBJ databases">
        <title>A chromosome-level genome assembly of Lolium multiflorum.</title>
        <authorList>
            <person name="Chen Y."/>
            <person name="Copetti D."/>
            <person name="Kolliker R."/>
            <person name="Studer B."/>
        </authorList>
    </citation>
    <scope>NUCLEOTIDE SEQUENCE</scope>
    <source>
        <strain evidence="3">02402/16</strain>
        <tissue evidence="3">Leaf</tissue>
    </source>
</reference>
<dbReference type="InterPro" id="IPR025836">
    <property type="entry name" value="Zn_knuckle_CX2CX4HX4C"/>
</dbReference>
<feature type="region of interest" description="Disordered" evidence="1">
    <location>
        <begin position="261"/>
        <end position="313"/>
    </location>
</feature>
<evidence type="ECO:0000259" key="2">
    <source>
        <dbReference type="Pfam" id="PF14392"/>
    </source>
</evidence>
<sequence>MDARSATSGDRSRMKGKDPVSIDVMLEQLDLQDDEFNDLIVDEDDQEIKESVQWMAVAKVQTEKSFSHAAFFGEMRAAWNTAQPVKFRSIGENLFTLQASCLGDWERIVEYGPWLFRNWAVLIEPYDGFSRAEDIELALMPIWIQIHALPEGFCKRKIITQLVERAGLKVIAVKTDGIRGNYVRVRVKYDVRNPLTRVVSLIRNNQRQLFVVRYEKLAFFCQACGRLGHGYKECGRGVYEEKDLKYKEWLYADNLPRTNNGNAFNRNRGGGRMGRGGLGRGGRGNPQEVEEDDTDELKDTGTSPIKTRDIVMTDQSLNGRKRLNFDEDSEAAVVNGQLVVANPTDDVMPEETDENSSSSVDSKGNKRAKKGGAENNNKSGNLAGSLEGCRQSQ</sequence>
<evidence type="ECO:0000256" key="1">
    <source>
        <dbReference type="SAM" id="MobiDB-lite"/>
    </source>
</evidence>
<organism evidence="3 4">
    <name type="scientific">Lolium multiflorum</name>
    <name type="common">Italian ryegrass</name>
    <name type="synonym">Lolium perenne subsp. multiflorum</name>
    <dbReference type="NCBI Taxonomy" id="4521"/>
    <lineage>
        <taxon>Eukaryota</taxon>
        <taxon>Viridiplantae</taxon>
        <taxon>Streptophyta</taxon>
        <taxon>Embryophyta</taxon>
        <taxon>Tracheophyta</taxon>
        <taxon>Spermatophyta</taxon>
        <taxon>Magnoliopsida</taxon>
        <taxon>Liliopsida</taxon>
        <taxon>Poales</taxon>
        <taxon>Poaceae</taxon>
        <taxon>BOP clade</taxon>
        <taxon>Pooideae</taxon>
        <taxon>Poodae</taxon>
        <taxon>Poeae</taxon>
        <taxon>Poeae Chloroplast Group 2 (Poeae type)</taxon>
        <taxon>Loliodinae</taxon>
        <taxon>Loliinae</taxon>
        <taxon>Lolium</taxon>
    </lineage>
</organism>
<evidence type="ECO:0000313" key="3">
    <source>
        <dbReference type="EMBL" id="KAK1558227.1"/>
    </source>
</evidence>
<evidence type="ECO:0000313" key="4">
    <source>
        <dbReference type="Proteomes" id="UP001231189"/>
    </source>
</evidence>
<proteinExistence type="predicted"/>
<name>A0AAD8UW82_LOLMU</name>
<dbReference type="Proteomes" id="UP001231189">
    <property type="component" value="Unassembled WGS sequence"/>
</dbReference>
<dbReference type="PANTHER" id="PTHR31286:SF167">
    <property type="entry name" value="OS09G0268800 PROTEIN"/>
    <property type="match status" value="1"/>
</dbReference>
<dbReference type="EMBL" id="JAUUTY010001251">
    <property type="protein sequence ID" value="KAK1558227.1"/>
    <property type="molecule type" value="Genomic_DNA"/>
</dbReference>
<feature type="region of interest" description="Disordered" evidence="1">
    <location>
        <begin position="339"/>
        <end position="393"/>
    </location>
</feature>
<accession>A0AAD8UW82</accession>
<dbReference type="PANTHER" id="PTHR31286">
    <property type="entry name" value="GLYCINE-RICH CELL WALL STRUCTURAL PROTEIN 1.8-LIKE"/>
    <property type="match status" value="1"/>
</dbReference>
<keyword evidence="4" id="KW-1185">Reference proteome</keyword>
<dbReference type="AlphaFoldDB" id="A0AAD8UW82"/>
<dbReference type="Pfam" id="PF14392">
    <property type="entry name" value="zf-CCHC_4"/>
    <property type="match status" value="1"/>
</dbReference>
<feature type="compositionally biased region" description="Gly residues" evidence="1">
    <location>
        <begin position="268"/>
        <end position="284"/>
    </location>
</feature>
<comment type="caution">
    <text evidence="3">The sequence shown here is derived from an EMBL/GenBank/DDBJ whole genome shotgun (WGS) entry which is preliminary data.</text>
</comment>
<gene>
    <name evidence="3" type="ORF">QYE76_059313</name>
</gene>